<reference evidence="2" key="2">
    <citation type="submission" date="2020-05" db="UniProtKB">
        <authorList>
            <consortium name="EnsemblMetazoa"/>
        </authorList>
    </citation>
    <scope>IDENTIFICATION</scope>
    <source>
        <strain evidence="2">Epiroticus2</strain>
    </source>
</reference>
<evidence type="ECO:0000313" key="2">
    <source>
        <dbReference type="EnsemblMetazoa" id="AEPI007938-PA"/>
    </source>
</evidence>
<keyword evidence="3" id="KW-1185">Reference proteome</keyword>
<name>A0A182PLW6_9DIPT</name>
<proteinExistence type="predicted"/>
<dbReference type="EnsemblMetazoa" id="AEPI007938-RA">
    <property type="protein sequence ID" value="AEPI007938-PA"/>
    <property type="gene ID" value="AEPI007938"/>
</dbReference>
<feature type="compositionally biased region" description="Acidic residues" evidence="1">
    <location>
        <begin position="40"/>
        <end position="49"/>
    </location>
</feature>
<sequence length="164" mass="18408">MEQNIFDVSDDISFPWLPAYAEATEAGPLNTTSSRMLETIVEETSDDDDGRDKEQGGGGGQQPLSWSQYDHVWSSGGSDAESVIRVETPSDQDTMSERDFICPPKRRKQETSFGDEFLASDLSTIYGRRPPRICEPDGLVEPNEYFMKRHNEQRTPGKKQNPAS</sequence>
<dbReference type="VEuPathDB" id="VectorBase:AEPI007938"/>
<feature type="compositionally biased region" description="Basic and acidic residues" evidence="1">
    <location>
        <begin position="146"/>
        <end position="155"/>
    </location>
</feature>
<evidence type="ECO:0000256" key="1">
    <source>
        <dbReference type="SAM" id="MobiDB-lite"/>
    </source>
</evidence>
<dbReference type="Proteomes" id="UP000075885">
    <property type="component" value="Unassembled WGS sequence"/>
</dbReference>
<reference evidence="3" key="1">
    <citation type="submission" date="2013-03" db="EMBL/GenBank/DDBJ databases">
        <title>The Genome Sequence of Anopheles epiroticus epiroticus2.</title>
        <authorList>
            <consortium name="The Broad Institute Genomics Platform"/>
            <person name="Neafsey D.E."/>
            <person name="Howell P."/>
            <person name="Walker B."/>
            <person name="Young S.K."/>
            <person name="Zeng Q."/>
            <person name="Gargeya S."/>
            <person name="Fitzgerald M."/>
            <person name="Haas B."/>
            <person name="Abouelleil A."/>
            <person name="Allen A.W."/>
            <person name="Alvarado L."/>
            <person name="Arachchi H.M."/>
            <person name="Berlin A.M."/>
            <person name="Chapman S.B."/>
            <person name="Gainer-Dewar J."/>
            <person name="Goldberg J."/>
            <person name="Griggs A."/>
            <person name="Gujja S."/>
            <person name="Hansen M."/>
            <person name="Howarth C."/>
            <person name="Imamovic A."/>
            <person name="Ireland A."/>
            <person name="Larimer J."/>
            <person name="McCowan C."/>
            <person name="Murphy C."/>
            <person name="Pearson M."/>
            <person name="Poon T.W."/>
            <person name="Priest M."/>
            <person name="Roberts A."/>
            <person name="Saif S."/>
            <person name="Shea T."/>
            <person name="Sisk P."/>
            <person name="Sykes S."/>
            <person name="Wortman J."/>
            <person name="Nusbaum C."/>
            <person name="Birren B."/>
        </authorList>
    </citation>
    <scope>NUCLEOTIDE SEQUENCE [LARGE SCALE GENOMIC DNA]</scope>
    <source>
        <strain evidence="3">Epiroticus2</strain>
    </source>
</reference>
<feature type="region of interest" description="Disordered" evidence="1">
    <location>
        <begin position="127"/>
        <end position="164"/>
    </location>
</feature>
<dbReference type="AlphaFoldDB" id="A0A182PLW6"/>
<accession>A0A182PLW6</accession>
<protein>
    <submittedName>
        <fullName evidence="2">Uncharacterized protein</fullName>
    </submittedName>
</protein>
<organism evidence="2 3">
    <name type="scientific">Anopheles epiroticus</name>
    <dbReference type="NCBI Taxonomy" id="199890"/>
    <lineage>
        <taxon>Eukaryota</taxon>
        <taxon>Metazoa</taxon>
        <taxon>Ecdysozoa</taxon>
        <taxon>Arthropoda</taxon>
        <taxon>Hexapoda</taxon>
        <taxon>Insecta</taxon>
        <taxon>Pterygota</taxon>
        <taxon>Neoptera</taxon>
        <taxon>Endopterygota</taxon>
        <taxon>Diptera</taxon>
        <taxon>Nematocera</taxon>
        <taxon>Culicoidea</taxon>
        <taxon>Culicidae</taxon>
        <taxon>Anophelinae</taxon>
        <taxon>Anopheles</taxon>
    </lineage>
</organism>
<feature type="region of interest" description="Disordered" evidence="1">
    <location>
        <begin position="25"/>
        <end position="114"/>
    </location>
</feature>
<evidence type="ECO:0000313" key="3">
    <source>
        <dbReference type="Proteomes" id="UP000075885"/>
    </source>
</evidence>